<name>A0A919YKR9_9BACL</name>
<reference evidence="1" key="1">
    <citation type="submission" date="2021-03" db="EMBL/GenBank/DDBJ databases">
        <title>Antimicrobial resistance genes in bacteria isolated from Japanese honey, and their potential for conferring macrolide and lincosamide resistance in the American foulbrood pathogen Paenibacillus larvae.</title>
        <authorList>
            <person name="Okamoto M."/>
            <person name="Kumagai M."/>
            <person name="Kanamori H."/>
            <person name="Takamatsu D."/>
        </authorList>
    </citation>
    <scope>NUCLEOTIDE SEQUENCE</scope>
    <source>
        <strain evidence="1">J40TS1</strain>
    </source>
</reference>
<sequence>MSFFDKLKSGVSEAGSKAKVLVEINKLKLINVGKQNEINGLYKEIGEKVTLAAELGQELQLVYFSEQLEKIAMLKTEIEQNQLKIANLSDEKQCPSCNRSLPIDAKACPSCNTSFLIEEPQIIEPTYIDLSSKPKDERGSDDK</sequence>
<dbReference type="EMBL" id="BOSE01000001">
    <property type="protein sequence ID" value="GIP14995.1"/>
    <property type="molecule type" value="Genomic_DNA"/>
</dbReference>
<comment type="caution">
    <text evidence="1">The sequence shown here is derived from an EMBL/GenBank/DDBJ whole genome shotgun (WGS) entry which is preliminary data.</text>
</comment>
<dbReference type="AlphaFoldDB" id="A0A919YKR9"/>
<evidence type="ECO:0000313" key="2">
    <source>
        <dbReference type="Proteomes" id="UP000683139"/>
    </source>
</evidence>
<evidence type="ECO:0000313" key="1">
    <source>
        <dbReference type="EMBL" id="GIP14995.1"/>
    </source>
</evidence>
<organism evidence="1 2">
    <name type="scientific">Paenibacillus montaniterrae</name>
    <dbReference type="NCBI Taxonomy" id="429341"/>
    <lineage>
        <taxon>Bacteria</taxon>
        <taxon>Bacillati</taxon>
        <taxon>Bacillota</taxon>
        <taxon>Bacilli</taxon>
        <taxon>Bacillales</taxon>
        <taxon>Paenibacillaceae</taxon>
        <taxon>Paenibacillus</taxon>
    </lineage>
</organism>
<evidence type="ECO:0008006" key="3">
    <source>
        <dbReference type="Google" id="ProtNLM"/>
    </source>
</evidence>
<proteinExistence type="predicted"/>
<accession>A0A919YKR9</accession>
<dbReference type="Proteomes" id="UP000683139">
    <property type="component" value="Unassembled WGS sequence"/>
</dbReference>
<keyword evidence="2" id="KW-1185">Reference proteome</keyword>
<gene>
    <name evidence="1" type="ORF">J40TS1_06370</name>
</gene>
<dbReference type="RefSeq" id="WP_213513163.1">
    <property type="nucleotide sequence ID" value="NZ_BOSE01000001.1"/>
</dbReference>
<protein>
    <recommendedName>
        <fullName evidence="3">Zinc ribbon domain-containing protein</fullName>
    </recommendedName>
</protein>